<dbReference type="Proteomes" id="UP001291623">
    <property type="component" value="Unassembled WGS sequence"/>
</dbReference>
<dbReference type="InterPro" id="IPR013078">
    <property type="entry name" value="His_Pase_superF_clade-1"/>
</dbReference>
<dbReference type="Pfam" id="PF00300">
    <property type="entry name" value="His_Phos_1"/>
    <property type="match status" value="1"/>
</dbReference>
<organism evidence="2 3">
    <name type="scientific">Anisodus tanguticus</name>
    <dbReference type="NCBI Taxonomy" id="243964"/>
    <lineage>
        <taxon>Eukaryota</taxon>
        <taxon>Viridiplantae</taxon>
        <taxon>Streptophyta</taxon>
        <taxon>Embryophyta</taxon>
        <taxon>Tracheophyta</taxon>
        <taxon>Spermatophyta</taxon>
        <taxon>Magnoliopsida</taxon>
        <taxon>eudicotyledons</taxon>
        <taxon>Gunneridae</taxon>
        <taxon>Pentapetalae</taxon>
        <taxon>asterids</taxon>
        <taxon>lamiids</taxon>
        <taxon>Solanales</taxon>
        <taxon>Solanaceae</taxon>
        <taxon>Solanoideae</taxon>
        <taxon>Hyoscyameae</taxon>
        <taxon>Anisodus</taxon>
    </lineage>
</organism>
<evidence type="ECO:0000313" key="2">
    <source>
        <dbReference type="EMBL" id="KAK4379008.1"/>
    </source>
</evidence>
<feature type="compositionally biased region" description="Basic and acidic residues" evidence="1">
    <location>
        <begin position="208"/>
        <end position="221"/>
    </location>
</feature>
<name>A0AAE1T0D5_9SOLA</name>
<dbReference type="PANTHER" id="PTHR35928:SF2">
    <property type="entry name" value="SMALL RIBOSOMAL SUBUNIT PROTEIN US3M"/>
    <property type="match status" value="1"/>
</dbReference>
<dbReference type="AlphaFoldDB" id="A0AAE1T0D5"/>
<protein>
    <submittedName>
        <fullName evidence="2">Uncharacterized protein</fullName>
    </submittedName>
</protein>
<dbReference type="PANTHER" id="PTHR35928">
    <property type="entry name" value="RIBOSOMAL PROTEIN S3, MITOCHONDRIAL"/>
    <property type="match status" value="1"/>
</dbReference>
<dbReference type="Gene3D" id="3.40.50.1240">
    <property type="entry name" value="Phosphoglycerate mutase-like"/>
    <property type="match status" value="1"/>
</dbReference>
<evidence type="ECO:0000256" key="1">
    <source>
        <dbReference type="SAM" id="MobiDB-lite"/>
    </source>
</evidence>
<keyword evidence="3" id="KW-1185">Reference proteome</keyword>
<feature type="region of interest" description="Disordered" evidence="1">
    <location>
        <begin position="200"/>
        <end position="231"/>
    </location>
</feature>
<dbReference type="SUPFAM" id="SSF53254">
    <property type="entry name" value="Phosphoglycerate mutase-like"/>
    <property type="match status" value="1"/>
</dbReference>
<proteinExistence type="predicted"/>
<dbReference type="InterPro" id="IPR044954">
    <property type="entry name" value="Ribosomal_uS3m_plant"/>
</dbReference>
<gene>
    <name evidence="2" type="ORF">RND71_000870</name>
</gene>
<reference evidence="2" key="1">
    <citation type="submission" date="2023-12" db="EMBL/GenBank/DDBJ databases">
        <title>Genome assembly of Anisodus tanguticus.</title>
        <authorList>
            <person name="Wang Y.-J."/>
        </authorList>
    </citation>
    <scope>NUCLEOTIDE SEQUENCE</scope>
    <source>
        <strain evidence="2">KB-2021</strain>
        <tissue evidence="2">Leaf</tissue>
    </source>
</reference>
<dbReference type="EMBL" id="JAVYJV010000001">
    <property type="protein sequence ID" value="KAK4379008.1"/>
    <property type="molecule type" value="Genomic_DNA"/>
</dbReference>
<comment type="caution">
    <text evidence="2">The sequence shown here is derived from an EMBL/GenBank/DDBJ whole genome shotgun (WGS) entry which is preliminary data.</text>
</comment>
<accession>A0AAE1T0D5</accession>
<evidence type="ECO:0000313" key="3">
    <source>
        <dbReference type="Proteomes" id="UP001291623"/>
    </source>
</evidence>
<dbReference type="InterPro" id="IPR029033">
    <property type="entry name" value="His_PPase_superfam"/>
</dbReference>
<sequence length="231" mass="26464">MTTNASAVGNRIGIRAGEGIISESQGNKDDAAIPLTTHGIEQANQAGSCILDVVSGHGSSEKWKVYFYVSPYVRTRSTLQEIGRTFPRNSVLGVKEECRVREQDFGNFQVAQRMKRWYRRRTKRSERPGAGKRVESIRLDDREKQNEIRIWPKKKQGYGYHDRSPSIKKNLYKSLRVSGAFKHPKYAGIENDIAFLIENDDDSQFNHTKPEPNQGERDRRVGTGNQYHQQH</sequence>